<feature type="chain" id="PRO_5040753096" evidence="1">
    <location>
        <begin position="21"/>
        <end position="146"/>
    </location>
</feature>
<dbReference type="Proteomes" id="UP001139559">
    <property type="component" value="Unassembled WGS sequence"/>
</dbReference>
<organism evidence="2 3">
    <name type="scientific">Vibrio amylolyticus</name>
    <dbReference type="NCBI Taxonomy" id="2847292"/>
    <lineage>
        <taxon>Bacteria</taxon>
        <taxon>Pseudomonadati</taxon>
        <taxon>Pseudomonadota</taxon>
        <taxon>Gammaproteobacteria</taxon>
        <taxon>Vibrionales</taxon>
        <taxon>Vibrionaceae</taxon>
        <taxon>Vibrio</taxon>
    </lineage>
</organism>
<evidence type="ECO:0000313" key="3">
    <source>
        <dbReference type="Proteomes" id="UP001139559"/>
    </source>
</evidence>
<dbReference type="AlphaFoldDB" id="A0A9X1XK70"/>
<keyword evidence="3" id="KW-1185">Reference proteome</keyword>
<gene>
    <name evidence="2" type="ORF">KP803_11785</name>
</gene>
<protein>
    <submittedName>
        <fullName evidence="2">Uncharacterized protein</fullName>
    </submittedName>
</protein>
<evidence type="ECO:0000313" key="2">
    <source>
        <dbReference type="EMBL" id="MCK6263951.1"/>
    </source>
</evidence>
<evidence type="ECO:0000256" key="1">
    <source>
        <dbReference type="SAM" id="SignalP"/>
    </source>
</evidence>
<comment type="caution">
    <text evidence="2">The sequence shown here is derived from an EMBL/GenBank/DDBJ whole genome shotgun (WGS) entry which is preliminary data.</text>
</comment>
<name>A0A9X1XK70_9VIBR</name>
<feature type="signal peptide" evidence="1">
    <location>
        <begin position="1"/>
        <end position="20"/>
    </location>
</feature>
<dbReference type="RefSeq" id="WP_248009030.1">
    <property type="nucleotide sequence ID" value="NZ_JAJHVV010000006.1"/>
</dbReference>
<dbReference type="EMBL" id="JAJHVV010000006">
    <property type="protein sequence ID" value="MCK6263951.1"/>
    <property type="molecule type" value="Genomic_DNA"/>
</dbReference>
<reference evidence="2" key="1">
    <citation type="submission" date="2021-11" db="EMBL/GenBank/DDBJ databases">
        <title>Vibrio ZSDE26 sp. nov. and Vibrio ZSDZ34 sp. nov., isolated from coastal seawater in Qingdao.</title>
        <authorList>
            <person name="Zhang P."/>
        </authorList>
    </citation>
    <scope>NUCLEOTIDE SEQUENCE</scope>
    <source>
        <strain evidence="2">ZSDE26</strain>
    </source>
</reference>
<proteinExistence type="predicted"/>
<sequence>MKFISSLSLFVLVVPLSSHAVLYSAEQLYTVNQDYAKCLDVTLGNFKSDGQAQKAMSKFYREITANTDKILELQLQANDEVMQTFLEMLQDRQILLGYMVAKMSEPDKAFEVEKDEQKKAFYFDWKLVNQELWRTNGCNAIYRSLD</sequence>
<accession>A0A9X1XK70</accession>
<keyword evidence="1" id="KW-0732">Signal</keyword>